<organism evidence="6 7">
    <name type="scientific">Mesorhizobium zhangyense</name>
    <dbReference type="NCBI Taxonomy" id="1776730"/>
    <lineage>
        <taxon>Bacteria</taxon>
        <taxon>Pseudomonadati</taxon>
        <taxon>Pseudomonadota</taxon>
        <taxon>Alphaproteobacteria</taxon>
        <taxon>Hyphomicrobiales</taxon>
        <taxon>Phyllobacteriaceae</taxon>
        <taxon>Mesorhizobium</taxon>
    </lineage>
</organism>
<name>A0A7C9R696_9HYPH</name>
<reference evidence="6 7" key="1">
    <citation type="submission" date="2020-02" db="EMBL/GenBank/DDBJ databases">
        <title>Genome sequence of the type strain CGMCC 1.15528 of Mesorhizobium zhangyense.</title>
        <authorList>
            <person name="Gao J."/>
            <person name="Sun J."/>
        </authorList>
    </citation>
    <scope>NUCLEOTIDE SEQUENCE [LARGE SCALE GENOMIC DNA]</scope>
    <source>
        <strain evidence="6 7">CGMCC 1.15528</strain>
    </source>
</reference>
<proteinExistence type="predicted"/>
<evidence type="ECO:0000259" key="5">
    <source>
        <dbReference type="Pfam" id="PF00296"/>
    </source>
</evidence>
<evidence type="ECO:0000256" key="1">
    <source>
        <dbReference type="ARBA" id="ARBA00022630"/>
    </source>
</evidence>
<evidence type="ECO:0000256" key="4">
    <source>
        <dbReference type="ARBA" id="ARBA00023033"/>
    </source>
</evidence>
<sequence>MHVEFTSRTERWTEAEAARSSDLLARQSQAHRLARAVEGAGLDRLLIADSQGLADNGQLASFVLHNTFNLGVVVSHSAGVLAPQVAAQQFATLDQLSGGRLSIRIVAGDAGLDHEASLARTDEYLVLLKRLWANDKPFDHEGPHYSLKQAFAGSKPFGRAQIPFILGGLSGTAIKIAAKHADLFELPAGTVAEARQTISRVRAAAGCHGRSDKIRFSVPVRPVIAGTRAEAWAKADRLGHDGEAIRLVGTAEQVALALLSYCDLGVREFVLHGLDQPHDLATFGRDVAAIVKRSVARQESEAPQPEFGEAIYLPFRSRAS</sequence>
<evidence type="ECO:0000313" key="6">
    <source>
        <dbReference type="EMBL" id="NGN41075.1"/>
    </source>
</evidence>
<accession>A0A7C9R696</accession>
<keyword evidence="1" id="KW-0285">Flavoprotein</keyword>
<evidence type="ECO:0000256" key="2">
    <source>
        <dbReference type="ARBA" id="ARBA00022643"/>
    </source>
</evidence>
<dbReference type="Pfam" id="PF00296">
    <property type="entry name" value="Bac_luciferase"/>
    <property type="match status" value="1"/>
</dbReference>
<dbReference type="PANTHER" id="PTHR42847">
    <property type="entry name" value="ALKANESULFONATE MONOOXYGENASE"/>
    <property type="match status" value="1"/>
</dbReference>
<gene>
    <name evidence="6" type="ORF">G6N74_08365</name>
</gene>
<keyword evidence="3" id="KW-0560">Oxidoreductase</keyword>
<evidence type="ECO:0000313" key="7">
    <source>
        <dbReference type="Proteomes" id="UP000481252"/>
    </source>
</evidence>
<comment type="caution">
    <text evidence="6">The sequence shown here is derived from an EMBL/GenBank/DDBJ whole genome shotgun (WGS) entry which is preliminary data.</text>
</comment>
<keyword evidence="4" id="KW-0503">Monooxygenase</keyword>
<dbReference type="Gene3D" id="3.20.20.30">
    <property type="entry name" value="Luciferase-like domain"/>
    <property type="match status" value="1"/>
</dbReference>
<feature type="domain" description="Luciferase-like" evidence="5">
    <location>
        <begin position="25"/>
        <end position="237"/>
    </location>
</feature>
<dbReference type="GO" id="GO:0016705">
    <property type="term" value="F:oxidoreductase activity, acting on paired donors, with incorporation or reduction of molecular oxygen"/>
    <property type="evidence" value="ECO:0007669"/>
    <property type="project" value="InterPro"/>
</dbReference>
<dbReference type="AlphaFoldDB" id="A0A7C9R696"/>
<keyword evidence="2" id="KW-0288">FMN</keyword>
<evidence type="ECO:0000256" key="3">
    <source>
        <dbReference type="ARBA" id="ARBA00023002"/>
    </source>
</evidence>
<dbReference type="SUPFAM" id="SSF51679">
    <property type="entry name" value="Bacterial luciferase-like"/>
    <property type="match status" value="1"/>
</dbReference>
<keyword evidence="7" id="KW-1185">Reference proteome</keyword>
<dbReference type="InterPro" id="IPR011251">
    <property type="entry name" value="Luciferase-like_dom"/>
</dbReference>
<dbReference type="RefSeq" id="WP_165116254.1">
    <property type="nucleotide sequence ID" value="NZ_JAAKZG010000003.1"/>
</dbReference>
<dbReference type="PANTHER" id="PTHR42847:SF9">
    <property type="entry name" value="BLL6451 PROTEIN"/>
    <property type="match status" value="1"/>
</dbReference>
<dbReference type="EMBL" id="JAAKZG010000003">
    <property type="protein sequence ID" value="NGN41075.1"/>
    <property type="molecule type" value="Genomic_DNA"/>
</dbReference>
<dbReference type="InterPro" id="IPR036661">
    <property type="entry name" value="Luciferase-like_sf"/>
</dbReference>
<dbReference type="Proteomes" id="UP000481252">
    <property type="component" value="Unassembled WGS sequence"/>
</dbReference>
<dbReference type="GO" id="GO:0004497">
    <property type="term" value="F:monooxygenase activity"/>
    <property type="evidence" value="ECO:0007669"/>
    <property type="project" value="UniProtKB-KW"/>
</dbReference>
<protein>
    <submittedName>
        <fullName evidence="6">LLM class flavin-dependent oxidoreductase</fullName>
    </submittedName>
</protein>
<dbReference type="InterPro" id="IPR050172">
    <property type="entry name" value="SsuD_RutA_monooxygenase"/>
</dbReference>